<comment type="caution">
    <text evidence="2">The sequence shown here is derived from an EMBL/GenBank/DDBJ whole genome shotgun (WGS) entry which is preliminary data.</text>
</comment>
<organism evidence="2 3">
    <name type="scientific">Penstemon smallii</name>
    <dbReference type="NCBI Taxonomy" id="265156"/>
    <lineage>
        <taxon>Eukaryota</taxon>
        <taxon>Viridiplantae</taxon>
        <taxon>Streptophyta</taxon>
        <taxon>Embryophyta</taxon>
        <taxon>Tracheophyta</taxon>
        <taxon>Spermatophyta</taxon>
        <taxon>Magnoliopsida</taxon>
        <taxon>eudicotyledons</taxon>
        <taxon>Gunneridae</taxon>
        <taxon>Pentapetalae</taxon>
        <taxon>asterids</taxon>
        <taxon>lamiids</taxon>
        <taxon>Lamiales</taxon>
        <taxon>Plantaginaceae</taxon>
        <taxon>Cheloneae</taxon>
        <taxon>Penstemon</taxon>
    </lineage>
</organism>
<gene>
    <name evidence="2" type="ORF">ACJIZ3_023943</name>
</gene>
<dbReference type="Pfam" id="PF14392">
    <property type="entry name" value="zf-CCHC_4"/>
    <property type="match status" value="1"/>
</dbReference>
<sequence>MGDELEDFESKLILTEEEEGQRLVLDDADWKGSDGSAMPVLVDRILIKKVYNMEMLKSVFSSLWCPVLGMKVKIDMNKALDGGPWTFDKGLVVLSKIDDNINPLDVDLNWCDFFVQASCLPLNKMTKQVAMQIGNKIGRFRSIETTEDDMAMGAVLRDILVKFQFERLPNYCYRCGLMDHIMSNCVLQYHENAKTNENFYQFGPWLRATGGPNNHAFEGNSRRGSEIWSRNSWDD</sequence>
<reference evidence="2 3" key="1">
    <citation type="submission" date="2024-12" db="EMBL/GenBank/DDBJ databases">
        <title>The unique morphological basis and parallel evolutionary history of personate flowers in Penstemon.</title>
        <authorList>
            <person name="Depatie T.H."/>
            <person name="Wessinger C.A."/>
        </authorList>
    </citation>
    <scope>NUCLEOTIDE SEQUENCE [LARGE SCALE GENOMIC DNA]</scope>
    <source>
        <strain evidence="2">WTNN_2</strain>
        <tissue evidence="2">Leaf</tissue>
    </source>
</reference>
<accession>A0ABD3TRF3</accession>
<dbReference type="PANTHER" id="PTHR31286">
    <property type="entry name" value="GLYCINE-RICH CELL WALL STRUCTURAL PROTEIN 1.8-LIKE"/>
    <property type="match status" value="1"/>
</dbReference>
<evidence type="ECO:0000313" key="3">
    <source>
        <dbReference type="Proteomes" id="UP001634393"/>
    </source>
</evidence>
<protein>
    <recommendedName>
        <fullName evidence="1">Zinc knuckle CX2CX4HX4C domain-containing protein</fullName>
    </recommendedName>
</protein>
<feature type="domain" description="Zinc knuckle CX2CX4HX4C" evidence="1">
    <location>
        <begin position="158"/>
        <end position="185"/>
    </location>
</feature>
<dbReference type="InterPro" id="IPR040256">
    <property type="entry name" value="At4g02000-like"/>
</dbReference>
<dbReference type="PANTHER" id="PTHR31286:SF167">
    <property type="entry name" value="OS09G0268800 PROTEIN"/>
    <property type="match status" value="1"/>
</dbReference>
<dbReference type="InterPro" id="IPR025836">
    <property type="entry name" value="Zn_knuckle_CX2CX4HX4C"/>
</dbReference>
<proteinExistence type="predicted"/>
<evidence type="ECO:0000259" key="1">
    <source>
        <dbReference type="Pfam" id="PF14392"/>
    </source>
</evidence>
<dbReference type="EMBL" id="JBJXBP010000003">
    <property type="protein sequence ID" value="KAL3839352.1"/>
    <property type="molecule type" value="Genomic_DNA"/>
</dbReference>
<keyword evidence="3" id="KW-1185">Reference proteome</keyword>
<dbReference type="Proteomes" id="UP001634393">
    <property type="component" value="Unassembled WGS sequence"/>
</dbReference>
<evidence type="ECO:0000313" key="2">
    <source>
        <dbReference type="EMBL" id="KAL3839352.1"/>
    </source>
</evidence>
<name>A0ABD3TRF3_9LAMI</name>
<dbReference type="AlphaFoldDB" id="A0ABD3TRF3"/>